<dbReference type="Gene3D" id="1.10.1740.10">
    <property type="match status" value="1"/>
</dbReference>
<dbReference type="RefSeq" id="WP_149113373.1">
    <property type="nucleotide sequence ID" value="NZ_CP042425.1"/>
</dbReference>
<keyword evidence="6 9" id="KW-0464">Manganese</keyword>
<sequence>MDSQPLDPPGRKRIAVLGCTGSVGTSTLDVARHLPDRLEVVALCAHSRWEDLAQQCREFTPRFAVVTDPAVAGQVDRSRFPCETRLLFGNDGLMTVVTDPDIDIVVAAVVGAAGLMGTWAALETGKTVALANKETLVVGGSLVMDLAAKRGAKLLPVDSEHSAIFQALCGHTATDVAKVVLTASGGPFRGKTAADLANVSVESALQHPTWQMGPKITIDSATMMNKALEVIEARWLFGLKAEQIDVIVHPSSVVHSLVEFLDGSVLAQLSPPDMRLPIQWALLHPERLAGPAKKLDWRRLSELRFEQPDPDTFPALKLGFEVARRGGTCGPVLNAANEAAVDRFLKREIGFLDIARCCRAVLDSHDYDPHPTLGGLLAADRWARQEVSRWTTP</sequence>
<comment type="function">
    <text evidence="9">Catalyzes the NADPH-dependent rearrangement and reduction of 1-deoxy-D-xylulose-5-phosphate (DXP) to 2-C-methyl-D-erythritol 4-phosphate (MEP).</text>
</comment>
<dbReference type="Pfam" id="PF13288">
    <property type="entry name" value="DXPR_C"/>
    <property type="match status" value="1"/>
</dbReference>
<gene>
    <name evidence="9" type="primary">dxr</name>
    <name evidence="13" type="ORF">PX52LOC_05977</name>
</gene>
<feature type="binding site" evidence="9">
    <location>
        <position position="22"/>
    </location>
    <ligand>
        <name>NADPH</name>
        <dbReference type="ChEBI" id="CHEBI:57783"/>
    </ligand>
</feature>
<evidence type="ECO:0000256" key="6">
    <source>
        <dbReference type="ARBA" id="ARBA00023211"/>
    </source>
</evidence>
<feature type="binding site" evidence="9">
    <location>
        <position position="160"/>
    </location>
    <ligand>
        <name>Mn(2+)</name>
        <dbReference type="ChEBI" id="CHEBI:29035"/>
    </ligand>
</feature>
<feature type="binding site" evidence="9">
    <location>
        <position position="160"/>
    </location>
    <ligand>
        <name>1-deoxy-D-xylulose 5-phosphate</name>
        <dbReference type="ChEBI" id="CHEBI:57792"/>
    </ligand>
</feature>
<dbReference type="NCBIfam" id="NF009114">
    <property type="entry name" value="PRK12464.1"/>
    <property type="match status" value="1"/>
</dbReference>
<comment type="cofactor">
    <cofactor evidence="9">
        <name>Mg(2+)</name>
        <dbReference type="ChEBI" id="CHEBI:18420"/>
    </cofactor>
    <cofactor evidence="9">
        <name>Mn(2+)</name>
        <dbReference type="ChEBI" id="CHEBI:29035"/>
    </cofactor>
</comment>
<dbReference type="SUPFAM" id="SSF51735">
    <property type="entry name" value="NAD(P)-binding Rossmann-fold domains"/>
    <property type="match status" value="1"/>
</dbReference>
<dbReference type="Gene3D" id="3.40.50.720">
    <property type="entry name" value="NAD(P)-binding Rossmann-like Domain"/>
    <property type="match status" value="1"/>
</dbReference>
<feature type="domain" description="1-deoxy-D-xylulose 5-phosphate reductoisomerase C-terminal" evidence="11">
    <location>
        <begin position="154"/>
        <end position="237"/>
    </location>
</feature>
<dbReference type="SUPFAM" id="SSF69055">
    <property type="entry name" value="1-deoxy-D-xylulose-5-phosphate reductoisomerase, C-terminal domain"/>
    <property type="match status" value="1"/>
</dbReference>
<feature type="binding site" evidence="9">
    <location>
        <position position="134"/>
    </location>
    <ligand>
        <name>NADPH</name>
        <dbReference type="ChEBI" id="CHEBI:57783"/>
    </ligand>
</feature>
<evidence type="ECO:0000259" key="12">
    <source>
        <dbReference type="Pfam" id="PF13288"/>
    </source>
</evidence>
<dbReference type="EMBL" id="CP042425">
    <property type="protein sequence ID" value="QEL18927.1"/>
    <property type="molecule type" value="Genomic_DNA"/>
</dbReference>
<dbReference type="HAMAP" id="MF_00183">
    <property type="entry name" value="DXP_reductoisom"/>
    <property type="match status" value="1"/>
</dbReference>
<evidence type="ECO:0000313" key="13">
    <source>
        <dbReference type="EMBL" id="QEL18927.1"/>
    </source>
</evidence>
<evidence type="ECO:0000256" key="1">
    <source>
        <dbReference type="ARBA" id="ARBA00005094"/>
    </source>
</evidence>
<dbReference type="InterPro" id="IPR036291">
    <property type="entry name" value="NAD(P)-bd_dom_sf"/>
</dbReference>
<dbReference type="PANTHER" id="PTHR30525">
    <property type="entry name" value="1-DEOXY-D-XYLULOSE 5-PHOSPHATE REDUCTOISOMERASE"/>
    <property type="match status" value="1"/>
</dbReference>
<feature type="binding site" evidence="9">
    <location>
        <position position="20"/>
    </location>
    <ligand>
        <name>NADPH</name>
        <dbReference type="ChEBI" id="CHEBI:57783"/>
    </ligand>
</feature>
<evidence type="ECO:0000313" key="14">
    <source>
        <dbReference type="Proteomes" id="UP000324974"/>
    </source>
</evidence>
<dbReference type="GO" id="GO:0030604">
    <property type="term" value="F:1-deoxy-D-xylulose-5-phosphate reductoisomerase activity"/>
    <property type="evidence" value="ECO:0007669"/>
    <property type="project" value="UniProtKB-UniRule"/>
</dbReference>
<dbReference type="KEGG" id="lrs:PX52LOC_05977"/>
<dbReference type="InterPro" id="IPR013512">
    <property type="entry name" value="DXP_reductoisomerase_N"/>
</dbReference>
<dbReference type="OrthoDB" id="9806546at2"/>
<keyword evidence="13" id="KW-0413">Isomerase</keyword>
<evidence type="ECO:0000256" key="8">
    <source>
        <dbReference type="ARBA" id="ARBA00048543"/>
    </source>
</evidence>
<evidence type="ECO:0000256" key="7">
    <source>
        <dbReference type="ARBA" id="ARBA00023229"/>
    </source>
</evidence>
<name>A0A5C1AL63_9BACT</name>
<dbReference type="Pfam" id="PF08436">
    <property type="entry name" value="DXP_redisom_C"/>
    <property type="match status" value="1"/>
</dbReference>
<feature type="binding site" evidence="9">
    <location>
        <position position="226"/>
    </location>
    <ligand>
        <name>1-deoxy-D-xylulose 5-phosphate</name>
        <dbReference type="ChEBI" id="CHEBI:57792"/>
    </ligand>
</feature>
<reference evidence="14" key="1">
    <citation type="submission" date="2019-08" db="EMBL/GenBank/DDBJ databases">
        <title>Limnoglobus roseus gen. nov., sp. nov., a novel freshwater planctomycete with a giant genome from the family Gemmataceae.</title>
        <authorList>
            <person name="Kulichevskaya I.S."/>
            <person name="Naumoff D.G."/>
            <person name="Miroshnikov K."/>
            <person name="Ivanova A."/>
            <person name="Philippov D.A."/>
            <person name="Hakobyan A."/>
            <person name="Rijpstra I.C."/>
            <person name="Sinninghe Damste J.S."/>
            <person name="Liesack W."/>
            <person name="Dedysh S.N."/>
        </authorList>
    </citation>
    <scope>NUCLEOTIDE SEQUENCE [LARGE SCALE GENOMIC DNA]</scope>
    <source>
        <strain evidence="14">PX52</strain>
    </source>
</reference>
<dbReference type="GO" id="GO:0030145">
    <property type="term" value="F:manganese ion binding"/>
    <property type="evidence" value="ECO:0007669"/>
    <property type="project" value="TreeGrafter"/>
</dbReference>
<organism evidence="13 14">
    <name type="scientific">Limnoglobus roseus</name>
    <dbReference type="NCBI Taxonomy" id="2598579"/>
    <lineage>
        <taxon>Bacteria</taxon>
        <taxon>Pseudomonadati</taxon>
        <taxon>Planctomycetota</taxon>
        <taxon>Planctomycetia</taxon>
        <taxon>Gemmatales</taxon>
        <taxon>Gemmataceae</taxon>
        <taxon>Limnoglobus</taxon>
    </lineage>
</organism>
<dbReference type="InterPro" id="IPR003821">
    <property type="entry name" value="DXP_reductoisomerase"/>
</dbReference>
<evidence type="ECO:0000256" key="5">
    <source>
        <dbReference type="ARBA" id="ARBA00023002"/>
    </source>
</evidence>
<proteinExistence type="inferred from homology"/>
<dbReference type="SUPFAM" id="SSF55347">
    <property type="entry name" value="Glyceraldehyde-3-phosphate dehydrogenase-like, C-terminal domain"/>
    <property type="match status" value="1"/>
</dbReference>
<dbReference type="FunFam" id="3.40.50.720:FF:000045">
    <property type="entry name" value="1-deoxy-D-xylulose 5-phosphate reductoisomerase"/>
    <property type="match status" value="1"/>
</dbReference>
<dbReference type="Proteomes" id="UP000324974">
    <property type="component" value="Chromosome"/>
</dbReference>
<protein>
    <recommendedName>
        <fullName evidence="9">1-deoxy-D-xylulose 5-phosphate reductoisomerase</fullName>
        <shortName evidence="9">DXP reductoisomerase</shortName>
        <ecNumber evidence="9">1.1.1.267</ecNumber>
    </recommendedName>
    <alternativeName>
        <fullName evidence="9">1-deoxyxylulose-5-phosphate reductoisomerase</fullName>
    </alternativeName>
    <alternativeName>
        <fullName evidence="9">2-C-methyl-D-erythritol 4-phosphate synthase</fullName>
    </alternativeName>
</protein>
<dbReference type="GO" id="GO:0051484">
    <property type="term" value="P:isopentenyl diphosphate biosynthetic process, methylerythritol 4-phosphate pathway involved in terpenoid biosynthetic process"/>
    <property type="evidence" value="ECO:0007669"/>
    <property type="project" value="UniProtKB-ARBA"/>
</dbReference>
<dbReference type="GO" id="GO:0016853">
    <property type="term" value="F:isomerase activity"/>
    <property type="evidence" value="ECO:0007669"/>
    <property type="project" value="UniProtKB-KW"/>
</dbReference>
<keyword evidence="4 9" id="KW-0521">NADP</keyword>
<feature type="binding site" evidence="9">
    <location>
        <position position="225"/>
    </location>
    <ligand>
        <name>1-deoxy-D-xylulose 5-phosphate</name>
        <dbReference type="ChEBI" id="CHEBI:57792"/>
    </ligand>
</feature>
<comment type="similarity">
    <text evidence="2 9">Belongs to the DXR family.</text>
</comment>
<comment type="pathway">
    <text evidence="1 9">Isoprenoid biosynthesis; isopentenyl diphosphate biosynthesis via DXP pathway; isopentenyl diphosphate from 1-deoxy-D-xylulose 5-phosphate: step 1/6.</text>
</comment>
<dbReference type="InterPro" id="IPR026877">
    <property type="entry name" value="DXPR_C"/>
</dbReference>
<feature type="binding site" evidence="9">
    <location>
        <position position="133"/>
    </location>
    <ligand>
        <name>1-deoxy-D-xylulose 5-phosphate</name>
        <dbReference type="ChEBI" id="CHEBI:57792"/>
    </ligand>
</feature>
<dbReference type="EC" id="1.1.1.267" evidence="9"/>
<feature type="binding site" evidence="9">
    <location>
        <position position="23"/>
    </location>
    <ligand>
        <name>NADPH</name>
        <dbReference type="ChEBI" id="CHEBI:57783"/>
    </ligand>
</feature>
<evidence type="ECO:0000259" key="11">
    <source>
        <dbReference type="Pfam" id="PF08436"/>
    </source>
</evidence>
<dbReference type="NCBIfam" id="TIGR00243">
    <property type="entry name" value="Dxr"/>
    <property type="match status" value="1"/>
</dbReference>
<evidence type="ECO:0000256" key="9">
    <source>
        <dbReference type="HAMAP-Rule" id="MF_00183"/>
    </source>
</evidence>
<evidence type="ECO:0000256" key="2">
    <source>
        <dbReference type="ARBA" id="ARBA00006825"/>
    </source>
</evidence>
<dbReference type="InterPro" id="IPR013644">
    <property type="entry name" value="DXP_reductoisomerase_C"/>
</dbReference>
<keyword evidence="3 9" id="KW-0479">Metal-binding</keyword>
<dbReference type="PANTHER" id="PTHR30525:SF0">
    <property type="entry name" value="1-DEOXY-D-XYLULOSE 5-PHOSPHATE REDUCTOISOMERASE, CHLOROPLASTIC"/>
    <property type="match status" value="1"/>
</dbReference>
<feature type="binding site" evidence="9">
    <location>
        <position position="229"/>
    </location>
    <ligand>
        <name>Mn(2+)</name>
        <dbReference type="ChEBI" id="CHEBI:29035"/>
    </ligand>
</feature>
<feature type="binding site" evidence="9">
    <location>
        <position position="21"/>
    </location>
    <ligand>
        <name>NADPH</name>
        <dbReference type="ChEBI" id="CHEBI:57783"/>
    </ligand>
</feature>
<accession>A0A5C1AL63</accession>
<dbReference type="GO" id="GO:0070402">
    <property type="term" value="F:NADPH binding"/>
    <property type="evidence" value="ECO:0007669"/>
    <property type="project" value="InterPro"/>
</dbReference>
<feature type="binding site" evidence="9">
    <location>
        <position position="207"/>
    </location>
    <ligand>
        <name>1-deoxy-D-xylulose 5-phosphate</name>
        <dbReference type="ChEBI" id="CHEBI:57792"/>
    </ligand>
</feature>
<feature type="binding site" evidence="9">
    <location>
        <position position="213"/>
    </location>
    <ligand>
        <name>NADPH</name>
        <dbReference type="ChEBI" id="CHEBI:57783"/>
    </ligand>
</feature>
<keyword evidence="5 9" id="KW-0560">Oxidoreductase</keyword>
<feature type="binding site" evidence="9">
    <location>
        <position position="229"/>
    </location>
    <ligand>
        <name>1-deoxy-D-xylulose 5-phosphate</name>
        <dbReference type="ChEBI" id="CHEBI:57792"/>
    </ligand>
</feature>
<feature type="binding site" evidence="9">
    <location>
        <position position="184"/>
    </location>
    <ligand>
        <name>1-deoxy-D-xylulose 5-phosphate</name>
        <dbReference type="ChEBI" id="CHEBI:57792"/>
    </ligand>
</feature>
<keyword evidence="14" id="KW-1185">Reference proteome</keyword>
<dbReference type="Pfam" id="PF02670">
    <property type="entry name" value="DXP_reductoisom"/>
    <property type="match status" value="1"/>
</dbReference>
<feature type="binding site" evidence="9">
    <location>
        <position position="132"/>
    </location>
    <ligand>
        <name>NADPH</name>
        <dbReference type="ChEBI" id="CHEBI:57783"/>
    </ligand>
</feature>
<comment type="caution">
    <text evidence="9">Lacks conserved residue(s) required for the propagation of feature annotation.</text>
</comment>
<feature type="binding site" evidence="9">
    <location>
        <position position="220"/>
    </location>
    <ligand>
        <name>1-deoxy-D-xylulose 5-phosphate</name>
        <dbReference type="ChEBI" id="CHEBI:57792"/>
    </ligand>
</feature>
<feature type="domain" description="1-deoxy-D-xylulose 5-phosphate reductoisomerase N-terminal" evidence="10">
    <location>
        <begin position="14"/>
        <end position="140"/>
    </location>
</feature>
<evidence type="ECO:0000259" key="10">
    <source>
        <dbReference type="Pfam" id="PF02670"/>
    </source>
</evidence>
<dbReference type="AlphaFoldDB" id="A0A5C1AL63"/>
<feature type="binding site" evidence="9">
    <location>
        <position position="159"/>
    </location>
    <ligand>
        <name>1-deoxy-D-xylulose 5-phosphate</name>
        <dbReference type="ChEBI" id="CHEBI:57792"/>
    </ligand>
</feature>
<dbReference type="UniPathway" id="UPA00056">
    <property type="reaction ID" value="UER00092"/>
</dbReference>
<feature type="domain" description="DXP reductoisomerase C-terminal" evidence="12">
    <location>
        <begin position="269"/>
        <end position="385"/>
    </location>
</feature>
<comment type="catalytic activity">
    <reaction evidence="8">
        <text>2-C-methyl-D-erythritol 4-phosphate + NADP(+) = 1-deoxy-D-xylulose 5-phosphate + NADPH + H(+)</text>
        <dbReference type="Rhea" id="RHEA:13717"/>
        <dbReference type="ChEBI" id="CHEBI:15378"/>
        <dbReference type="ChEBI" id="CHEBI:57783"/>
        <dbReference type="ChEBI" id="CHEBI:57792"/>
        <dbReference type="ChEBI" id="CHEBI:58262"/>
        <dbReference type="ChEBI" id="CHEBI:58349"/>
        <dbReference type="EC" id="1.1.1.267"/>
    </reaction>
    <physiologicalReaction direction="right-to-left" evidence="8">
        <dbReference type="Rhea" id="RHEA:13719"/>
    </physiologicalReaction>
</comment>
<dbReference type="PIRSF" id="PIRSF006205">
    <property type="entry name" value="Dxp_reductismrs"/>
    <property type="match status" value="1"/>
</dbReference>
<evidence type="ECO:0000256" key="4">
    <source>
        <dbReference type="ARBA" id="ARBA00022857"/>
    </source>
</evidence>
<keyword evidence="7 9" id="KW-0414">Isoprene biosynthesis</keyword>
<dbReference type="InterPro" id="IPR036169">
    <property type="entry name" value="DXPR_C_sf"/>
</dbReference>
<feature type="binding site" evidence="9">
    <location>
        <position position="158"/>
    </location>
    <ligand>
        <name>Mn(2+)</name>
        <dbReference type="ChEBI" id="CHEBI:29035"/>
    </ligand>
</feature>
<evidence type="ECO:0000256" key="3">
    <source>
        <dbReference type="ARBA" id="ARBA00022723"/>
    </source>
</evidence>
<keyword evidence="9" id="KW-0460">Magnesium</keyword>